<dbReference type="InterPro" id="IPR002225">
    <property type="entry name" value="3Beta_OHSteriod_DH/Estase"/>
</dbReference>
<gene>
    <name evidence="4" type="ORF">Gohar_021398</name>
</gene>
<dbReference type="PANTHER" id="PTHR10366">
    <property type="entry name" value="NAD DEPENDENT EPIMERASE/DEHYDRATASE"/>
    <property type="match status" value="1"/>
</dbReference>
<dbReference type="OrthoDB" id="985098at2759"/>
<sequence length="156" mass="16881">MRSGEGKTVCVTGAFGYIASCLVKQLLLRGYTVKASVRDPGSYDSAVEGCEGVFHTASPFNHDVKDPEAELLDPAVKGTLNVLNSCANSSSIKRVVLTFIIAAVTYNGKRRTPDAVDESWFTDLDYCRGLKVCVWISATSSHAILTSELLHFTCNL</sequence>
<protein>
    <recommendedName>
        <fullName evidence="3">3-beta hydroxysteroid dehydrogenase/isomerase domain-containing protein</fullName>
    </recommendedName>
</protein>
<reference evidence="4 5" key="1">
    <citation type="journal article" date="2019" name="Genome Biol. Evol.">
        <title>Insights into the evolution of the New World diploid cottons (Gossypium, subgenus Houzingenia) based on genome sequencing.</title>
        <authorList>
            <person name="Grover C.E."/>
            <person name="Arick M.A. 2nd"/>
            <person name="Thrash A."/>
            <person name="Conover J.L."/>
            <person name="Sanders W.S."/>
            <person name="Peterson D.G."/>
            <person name="Frelichowski J.E."/>
            <person name="Scheffler J.A."/>
            <person name="Scheffler B.E."/>
            <person name="Wendel J.F."/>
        </authorList>
    </citation>
    <scope>NUCLEOTIDE SEQUENCE [LARGE SCALE GENOMIC DNA]</scope>
    <source>
        <strain evidence="4">0</strain>
        <tissue evidence="4">Leaf</tissue>
    </source>
</reference>
<evidence type="ECO:0000259" key="3">
    <source>
        <dbReference type="Pfam" id="PF01073"/>
    </source>
</evidence>
<keyword evidence="2" id="KW-0560">Oxidoreductase</keyword>
<dbReference type="GO" id="GO:0006694">
    <property type="term" value="P:steroid biosynthetic process"/>
    <property type="evidence" value="ECO:0007669"/>
    <property type="project" value="InterPro"/>
</dbReference>
<dbReference type="InterPro" id="IPR036291">
    <property type="entry name" value="NAD(P)-bd_dom_sf"/>
</dbReference>
<comment type="caution">
    <text evidence="4">The sequence shown here is derived from an EMBL/GenBank/DDBJ whole genome shotgun (WGS) entry which is preliminary data.</text>
</comment>
<dbReference type="InterPro" id="IPR050425">
    <property type="entry name" value="NAD(P)_dehydrat-like"/>
</dbReference>
<dbReference type="PANTHER" id="PTHR10366:SF852">
    <property type="entry name" value="CINNAMOYL-COA REDUCTASE CAD2"/>
    <property type="match status" value="1"/>
</dbReference>
<accession>A0A7J9ICP5</accession>
<keyword evidence="1" id="KW-0521">NADP</keyword>
<proteinExistence type="predicted"/>
<dbReference type="Gene3D" id="3.40.50.720">
    <property type="entry name" value="NAD(P)-binding Rossmann-like Domain"/>
    <property type="match status" value="1"/>
</dbReference>
<feature type="domain" description="3-beta hydroxysteroid dehydrogenase/isomerase" evidence="3">
    <location>
        <begin position="33"/>
        <end position="119"/>
    </location>
</feature>
<dbReference type="Pfam" id="PF01073">
    <property type="entry name" value="3Beta_HSD"/>
    <property type="match status" value="1"/>
</dbReference>
<dbReference type="GO" id="GO:0016616">
    <property type="term" value="F:oxidoreductase activity, acting on the CH-OH group of donors, NAD or NADP as acceptor"/>
    <property type="evidence" value="ECO:0007669"/>
    <property type="project" value="InterPro"/>
</dbReference>
<dbReference type="Proteomes" id="UP000593560">
    <property type="component" value="Unassembled WGS sequence"/>
</dbReference>
<dbReference type="EMBL" id="JABFAD010332166">
    <property type="protein sequence ID" value="MBA0819909.1"/>
    <property type="molecule type" value="Genomic_DNA"/>
</dbReference>
<name>A0A7J9ICP5_9ROSI</name>
<evidence type="ECO:0000256" key="1">
    <source>
        <dbReference type="ARBA" id="ARBA00022857"/>
    </source>
</evidence>
<dbReference type="SUPFAM" id="SSF51735">
    <property type="entry name" value="NAD(P)-binding Rossmann-fold domains"/>
    <property type="match status" value="1"/>
</dbReference>
<organism evidence="4 5">
    <name type="scientific">Gossypium harknessii</name>
    <dbReference type="NCBI Taxonomy" id="34285"/>
    <lineage>
        <taxon>Eukaryota</taxon>
        <taxon>Viridiplantae</taxon>
        <taxon>Streptophyta</taxon>
        <taxon>Embryophyta</taxon>
        <taxon>Tracheophyta</taxon>
        <taxon>Spermatophyta</taxon>
        <taxon>Magnoliopsida</taxon>
        <taxon>eudicotyledons</taxon>
        <taxon>Gunneridae</taxon>
        <taxon>Pentapetalae</taxon>
        <taxon>rosids</taxon>
        <taxon>malvids</taxon>
        <taxon>Malvales</taxon>
        <taxon>Malvaceae</taxon>
        <taxon>Malvoideae</taxon>
        <taxon>Gossypium</taxon>
    </lineage>
</organism>
<evidence type="ECO:0000313" key="5">
    <source>
        <dbReference type="Proteomes" id="UP000593560"/>
    </source>
</evidence>
<evidence type="ECO:0000256" key="2">
    <source>
        <dbReference type="ARBA" id="ARBA00023002"/>
    </source>
</evidence>
<dbReference type="AlphaFoldDB" id="A0A7J9ICP5"/>
<keyword evidence="5" id="KW-1185">Reference proteome</keyword>
<evidence type="ECO:0000313" key="4">
    <source>
        <dbReference type="EMBL" id="MBA0819909.1"/>
    </source>
</evidence>